<feature type="binding site" evidence="16">
    <location>
        <begin position="182"/>
        <end position="189"/>
    </location>
    <ligand>
        <name>NAD(+)</name>
        <dbReference type="ChEBI" id="CHEBI:57540"/>
    </ligand>
</feature>
<sequence>MAEEPSYDLVILGSGSTAFAAALRAQELGKTAVLIEERTTGGTCVNRGCLPSKNLIEAARIVHEASHPRYPGLKPAKLEFDFEQLIAQKDEIIRDYRRKKYESLVGGKIAIEHGHAEFLDPQTIIVNGQKLRGARILIATGSRPVIPDIEGLDRVPYLTSDLLTSDEPSELRSLPRSLIIIGGGYIALELGQMFRRFGARVTILEQSAKLLPRGFEPEVGPTIQQIFAEEGIDVVTGARALSVERLDDGVRVLARVGGEGRAFCAEKLLVATGRRPNTDRLALERAGVAADESGQIIVNEYLQTSVPHIFAAGDVIGAQRGSQMATPVGSHDGGIAAHNALAVGPMRTVDHRVIPRAIFTDPQVATVGLTEEEARKAGHRCWCGLVPMSLVPRAGIIRDARGFIKMVADVQTGEVLGVTMVGHNAGEVIHEAAMALRFRAKLDDFVDLLHVYPTMAEALKIAAISRRKNPAKLSCCAE</sequence>
<feature type="binding site" evidence="16">
    <location>
        <begin position="140"/>
        <end position="142"/>
    </location>
    <ligand>
        <name>FAD</name>
        <dbReference type="ChEBI" id="CHEBI:57692"/>
    </ligand>
</feature>
<evidence type="ECO:0000256" key="10">
    <source>
        <dbReference type="ARBA" id="ARBA00022914"/>
    </source>
</evidence>
<comment type="similarity">
    <text evidence="1 18">Belongs to the class-I pyridine nucleotide-disulfide oxidoreductase family.</text>
</comment>
<dbReference type="InterPro" id="IPR036188">
    <property type="entry name" value="FAD/NAD-bd_sf"/>
</dbReference>
<reference evidence="21 22" key="1">
    <citation type="submission" date="2013-12" db="EMBL/GenBank/DDBJ databases">
        <authorList>
            <person name="Stott M."/>
        </authorList>
    </citation>
    <scope>NUCLEOTIDE SEQUENCE [LARGE SCALE GENOMIC DNA]</scope>
    <source>
        <strain evidence="21 22">K22</strain>
    </source>
</reference>
<dbReference type="InterPro" id="IPR012999">
    <property type="entry name" value="Pyr_OxRdtase_I_AS"/>
</dbReference>
<keyword evidence="12" id="KW-1015">Disulfide bond</keyword>
<feature type="binding site" evidence="16">
    <location>
        <position position="205"/>
    </location>
    <ligand>
        <name>NAD(+)</name>
        <dbReference type="ChEBI" id="CHEBI:57540"/>
    </ligand>
</feature>
<accession>A0A0B6X0M9</accession>
<dbReference type="OrthoDB" id="9800167at2"/>
<evidence type="ECO:0000256" key="8">
    <source>
        <dbReference type="ARBA" id="ARBA00022827"/>
    </source>
</evidence>
<evidence type="ECO:0000256" key="12">
    <source>
        <dbReference type="ARBA" id="ARBA00023157"/>
    </source>
</evidence>
<dbReference type="SUPFAM" id="SSF55424">
    <property type="entry name" value="FAD/NAD-linked reductases, dimerisation (C-terminal) domain"/>
    <property type="match status" value="1"/>
</dbReference>
<dbReference type="InterPro" id="IPR021179">
    <property type="entry name" value="Mercury_reductase_MerA"/>
</dbReference>
<feature type="domain" description="Pyridine nucleotide-disulphide oxidoreductase dimerisation" evidence="19">
    <location>
        <begin position="354"/>
        <end position="462"/>
    </location>
</feature>
<keyword evidence="16" id="KW-0520">NAD</keyword>
<evidence type="ECO:0000256" key="1">
    <source>
        <dbReference type="ARBA" id="ARBA00007532"/>
    </source>
</evidence>
<keyword evidence="16" id="KW-0547">Nucleotide-binding</keyword>
<feature type="binding site" evidence="16">
    <location>
        <position position="314"/>
    </location>
    <ligand>
        <name>FAD</name>
        <dbReference type="ChEBI" id="CHEBI:57692"/>
    </ligand>
</feature>
<dbReference type="InterPro" id="IPR023753">
    <property type="entry name" value="FAD/NAD-binding_dom"/>
</dbReference>
<evidence type="ECO:0000259" key="20">
    <source>
        <dbReference type="Pfam" id="PF07992"/>
    </source>
</evidence>
<evidence type="ECO:0000256" key="11">
    <source>
        <dbReference type="ARBA" id="ARBA00023002"/>
    </source>
</evidence>
<evidence type="ECO:0000256" key="7">
    <source>
        <dbReference type="ARBA" id="ARBA00022723"/>
    </source>
</evidence>
<dbReference type="RefSeq" id="WP_041977871.1">
    <property type="nucleotide sequence ID" value="NZ_CBXV010000008.1"/>
</dbReference>
<keyword evidence="8 16" id="KW-0274">FAD</keyword>
<feature type="binding site" evidence="16">
    <location>
        <position position="273"/>
    </location>
    <ligand>
        <name>NAD(+)</name>
        <dbReference type="ChEBI" id="CHEBI:57540"/>
    </ligand>
</feature>
<evidence type="ECO:0000256" key="2">
    <source>
        <dbReference type="ARBA" id="ARBA00011738"/>
    </source>
</evidence>
<dbReference type="EC" id="1.16.1.1" evidence="3"/>
<keyword evidence="9" id="KW-0521">NADP</keyword>
<dbReference type="GO" id="GO:0003955">
    <property type="term" value="F:NAD(P)H dehydrogenase (quinone) activity"/>
    <property type="evidence" value="ECO:0007669"/>
    <property type="project" value="TreeGrafter"/>
</dbReference>
<evidence type="ECO:0000259" key="19">
    <source>
        <dbReference type="Pfam" id="PF02852"/>
    </source>
</evidence>
<protein>
    <recommendedName>
        <fullName evidence="4">Mercuric reductase</fullName>
        <ecNumber evidence="3">1.16.1.1</ecNumber>
    </recommendedName>
    <alternativeName>
        <fullName evidence="14">Hg(II) reductase</fullName>
    </alternativeName>
</protein>
<dbReference type="PRINTS" id="PR00411">
    <property type="entry name" value="PNDRDTASEI"/>
</dbReference>
<comment type="cofactor">
    <cofactor evidence="16">
        <name>FAD</name>
        <dbReference type="ChEBI" id="CHEBI:57692"/>
    </cofactor>
    <text evidence="16">Binds 1 FAD per subunit.</text>
</comment>
<dbReference type="PANTHER" id="PTHR43014:SF4">
    <property type="entry name" value="PYRIDINE NUCLEOTIDE-DISULFIDE OXIDOREDUCTASE RCLA-RELATED"/>
    <property type="match status" value="1"/>
</dbReference>
<proteinExistence type="inferred from homology"/>
<keyword evidence="13 18" id="KW-0676">Redox-active center</keyword>
<dbReference type="GO" id="GO:0016152">
    <property type="term" value="F:mercury (II) reductase (NADP+) activity"/>
    <property type="evidence" value="ECO:0007669"/>
    <property type="project" value="UniProtKB-EC"/>
</dbReference>
<name>A0A0B6X0M9_9BACT</name>
<dbReference type="STRING" id="454194.PYK22_02578"/>
<evidence type="ECO:0000256" key="16">
    <source>
        <dbReference type="PIRSR" id="PIRSR000350-3"/>
    </source>
</evidence>
<keyword evidence="6 18" id="KW-0285">Flavoprotein</keyword>
<dbReference type="InterPro" id="IPR004099">
    <property type="entry name" value="Pyr_nucl-diS_OxRdtase_dimer"/>
</dbReference>
<dbReference type="FunFam" id="3.30.390.30:FF:000001">
    <property type="entry name" value="Dihydrolipoyl dehydrogenase"/>
    <property type="match status" value="1"/>
</dbReference>
<gene>
    <name evidence="21" type="ORF">PYK22_02578</name>
</gene>
<keyword evidence="22" id="KW-1185">Reference proteome</keyword>
<keyword evidence="11 18" id="KW-0560">Oxidoreductase</keyword>
<dbReference type="GO" id="GO:0016668">
    <property type="term" value="F:oxidoreductase activity, acting on a sulfur group of donors, NAD(P) as acceptor"/>
    <property type="evidence" value="ECO:0007669"/>
    <property type="project" value="InterPro"/>
</dbReference>
<feature type="disulfide bond" description="Redox-active" evidence="17">
    <location>
        <begin position="44"/>
        <end position="49"/>
    </location>
</feature>
<dbReference type="PROSITE" id="PS00076">
    <property type="entry name" value="PYRIDINE_REDOX_1"/>
    <property type="match status" value="1"/>
</dbReference>
<dbReference type="PANTHER" id="PTHR43014">
    <property type="entry name" value="MERCURIC REDUCTASE"/>
    <property type="match status" value="1"/>
</dbReference>
<evidence type="ECO:0000256" key="9">
    <source>
        <dbReference type="ARBA" id="ARBA00022857"/>
    </source>
</evidence>
<evidence type="ECO:0000256" key="3">
    <source>
        <dbReference type="ARBA" id="ARBA00012661"/>
    </source>
</evidence>
<dbReference type="Gene3D" id="3.30.390.30">
    <property type="match status" value="1"/>
</dbReference>
<evidence type="ECO:0000256" key="14">
    <source>
        <dbReference type="ARBA" id="ARBA00031725"/>
    </source>
</evidence>
<reference evidence="21 22" key="2">
    <citation type="submission" date="2015-01" db="EMBL/GenBank/DDBJ databases">
        <title>Complete genome sequence of Pyrinomonas methylaliphatogenes type strain K22T.</title>
        <authorList>
            <person name="Lee K.C.Y."/>
            <person name="Power J.F."/>
            <person name="Dunfield P.F."/>
            <person name="Morgan X.C."/>
            <person name="Huttenhower C."/>
            <person name="Stott M.B."/>
        </authorList>
    </citation>
    <scope>NUCLEOTIDE SEQUENCE [LARGE SCALE GENOMIC DNA]</scope>
    <source>
        <strain evidence="21 22">K22</strain>
    </source>
</reference>
<comment type="subunit">
    <text evidence="2">Homodimer.</text>
</comment>
<dbReference type="InterPro" id="IPR001100">
    <property type="entry name" value="Pyr_nuc-diS_OxRdtase"/>
</dbReference>
<dbReference type="EMBL" id="CBXV010000008">
    <property type="protein sequence ID" value="CDM66547.1"/>
    <property type="molecule type" value="Genomic_DNA"/>
</dbReference>
<evidence type="ECO:0000256" key="5">
    <source>
        <dbReference type="ARBA" id="ARBA00022466"/>
    </source>
</evidence>
<evidence type="ECO:0000256" key="4">
    <source>
        <dbReference type="ARBA" id="ARBA00014791"/>
    </source>
</evidence>
<evidence type="ECO:0000256" key="17">
    <source>
        <dbReference type="PIRSR" id="PIRSR000350-4"/>
    </source>
</evidence>
<evidence type="ECO:0000256" key="15">
    <source>
        <dbReference type="ARBA" id="ARBA00048984"/>
    </source>
</evidence>
<dbReference type="PRINTS" id="PR00368">
    <property type="entry name" value="FADPNR"/>
</dbReference>
<evidence type="ECO:0000256" key="13">
    <source>
        <dbReference type="ARBA" id="ARBA00023284"/>
    </source>
</evidence>
<dbReference type="AlphaFoldDB" id="A0A0B6X0M9"/>
<keyword evidence="5" id="KW-0475">Mercuric resistance</keyword>
<evidence type="ECO:0000313" key="22">
    <source>
        <dbReference type="Proteomes" id="UP000031518"/>
    </source>
</evidence>
<dbReference type="PIRSF" id="PIRSF000350">
    <property type="entry name" value="Mercury_reductase_MerA"/>
    <property type="match status" value="1"/>
</dbReference>
<dbReference type="Proteomes" id="UP000031518">
    <property type="component" value="Unassembled WGS sequence"/>
</dbReference>
<evidence type="ECO:0000256" key="18">
    <source>
        <dbReference type="RuleBase" id="RU003691"/>
    </source>
</evidence>
<feature type="domain" description="FAD/NAD(P)-binding" evidence="20">
    <location>
        <begin position="7"/>
        <end position="322"/>
    </location>
</feature>
<dbReference type="Pfam" id="PF02852">
    <property type="entry name" value="Pyr_redox_dim"/>
    <property type="match status" value="1"/>
</dbReference>
<dbReference type="NCBIfam" id="TIGR02053">
    <property type="entry name" value="MerA"/>
    <property type="match status" value="1"/>
</dbReference>
<dbReference type="GO" id="GO:0050660">
    <property type="term" value="F:flavin adenine dinucleotide binding"/>
    <property type="evidence" value="ECO:0007669"/>
    <property type="project" value="InterPro"/>
</dbReference>
<organism evidence="21 22">
    <name type="scientific">Pyrinomonas methylaliphatogenes</name>
    <dbReference type="NCBI Taxonomy" id="454194"/>
    <lineage>
        <taxon>Bacteria</taxon>
        <taxon>Pseudomonadati</taxon>
        <taxon>Acidobacteriota</taxon>
        <taxon>Blastocatellia</taxon>
        <taxon>Blastocatellales</taxon>
        <taxon>Pyrinomonadaceae</taxon>
        <taxon>Pyrinomonas</taxon>
    </lineage>
</organism>
<dbReference type="Pfam" id="PF07992">
    <property type="entry name" value="Pyr_redox_2"/>
    <property type="match status" value="1"/>
</dbReference>
<dbReference type="InterPro" id="IPR016156">
    <property type="entry name" value="FAD/NAD-linked_Rdtase_dimer_sf"/>
</dbReference>
<dbReference type="Gene3D" id="3.50.50.60">
    <property type="entry name" value="FAD/NAD(P)-binding domain"/>
    <property type="match status" value="2"/>
</dbReference>
<comment type="catalytic activity">
    <reaction evidence="15">
        <text>Hg + NADP(+) + H(+) = Hg(2+) + NADPH</text>
        <dbReference type="Rhea" id="RHEA:23856"/>
        <dbReference type="ChEBI" id="CHEBI:15378"/>
        <dbReference type="ChEBI" id="CHEBI:16170"/>
        <dbReference type="ChEBI" id="CHEBI:16793"/>
        <dbReference type="ChEBI" id="CHEBI:57783"/>
        <dbReference type="ChEBI" id="CHEBI:58349"/>
        <dbReference type="EC" id="1.16.1.1"/>
    </reaction>
</comment>
<evidence type="ECO:0000313" key="21">
    <source>
        <dbReference type="EMBL" id="CDM66547.1"/>
    </source>
</evidence>
<dbReference type="GO" id="GO:0045340">
    <property type="term" value="F:mercury ion binding"/>
    <property type="evidence" value="ECO:0007669"/>
    <property type="project" value="InterPro"/>
</dbReference>
<dbReference type="SUPFAM" id="SSF51905">
    <property type="entry name" value="FAD/NAD(P)-binding domain"/>
    <property type="match status" value="1"/>
</dbReference>
<dbReference type="GO" id="GO:0050787">
    <property type="term" value="P:detoxification of mercury ion"/>
    <property type="evidence" value="ECO:0007669"/>
    <property type="project" value="InterPro"/>
</dbReference>
<keyword evidence="10" id="KW-0476">Mercury</keyword>
<evidence type="ECO:0000256" key="6">
    <source>
        <dbReference type="ARBA" id="ARBA00022630"/>
    </source>
</evidence>
<feature type="binding site" evidence="16">
    <location>
        <position position="53"/>
    </location>
    <ligand>
        <name>FAD</name>
        <dbReference type="ChEBI" id="CHEBI:57692"/>
    </ligand>
</feature>
<keyword evidence="7" id="KW-0479">Metal-binding</keyword>
<dbReference type="GO" id="GO:0050661">
    <property type="term" value="F:NADP binding"/>
    <property type="evidence" value="ECO:0007669"/>
    <property type="project" value="InterPro"/>
</dbReference>